<evidence type="ECO:0000259" key="10">
    <source>
        <dbReference type="Pfam" id="PF02771"/>
    </source>
</evidence>
<dbReference type="Pfam" id="PF02770">
    <property type="entry name" value="Acyl-CoA_dh_M"/>
    <property type="match status" value="1"/>
</dbReference>
<dbReference type="InterPro" id="IPR046373">
    <property type="entry name" value="Acyl-CoA_Oxase/DH_mid-dom_sf"/>
</dbReference>
<protein>
    <submittedName>
        <fullName evidence="11">Acyl-CoA dehydrogenase</fullName>
    </submittedName>
</protein>
<feature type="domain" description="Acyl-CoA dehydrogenase/oxidase C-terminal" evidence="8">
    <location>
        <begin position="278"/>
        <end position="400"/>
    </location>
</feature>
<keyword evidence="4 6" id="KW-0274">FAD</keyword>
<dbReference type="PANTHER" id="PTHR43292">
    <property type="entry name" value="ACYL-COA DEHYDROGENASE"/>
    <property type="match status" value="1"/>
</dbReference>
<dbReference type="InterPro" id="IPR036250">
    <property type="entry name" value="AcylCo_DH-like_C"/>
</dbReference>
<dbReference type="RefSeq" id="WP_091277323.1">
    <property type="nucleotide sequence ID" value="NZ_FAOZ01000008.1"/>
</dbReference>
<comment type="similarity">
    <text evidence="2 6">Belongs to the acyl-CoA dehydrogenase family.</text>
</comment>
<accession>A0A0S4QM41</accession>
<dbReference type="InterPro" id="IPR037069">
    <property type="entry name" value="AcylCoA_DH/ox_N_sf"/>
</dbReference>
<sequence length="426" mass="45937">MSETVTDVAEFAARARAWLAENMPPANPDRDTFFLYAATHPTDEEVLARAATCRELQRRLFDGGFAGICVPTRYGGQGLTPAHQAAFNREIKGYDYPAEIQASTFIPCMAVLLEFGTEEQKQRHIPRMLRGEEIWVQLLSEPGGGSDAAGAVTTATRDGDRWILNGSKVWTTSGWWGDWALCLARTNWDVAKHQGLTVFSLPMSAPGLEISQIELVNGSKDFCQEFLTDVVVPDADRIGDVDAGWNVMGRWLYHERTISGGSPYVTGGGNRPNDGPYETAAMIEAARRLGTIDDSRTRALLGEAQTSSLVLRALVESVTRKMAGGVLPHHAAAMTRLFGGTTNARRAAIATELYGGAGVVWAPGEETAAQVGLSYLARQAACIGGGTTEMARNVVAERLLGLPREQRADTGAFRDVPRGPQASGNP</sequence>
<keyword evidence="5 6" id="KW-0560">Oxidoreductase</keyword>
<dbReference type="Gene3D" id="1.10.540.10">
    <property type="entry name" value="Acyl-CoA dehydrogenase/oxidase, N-terminal domain"/>
    <property type="match status" value="1"/>
</dbReference>
<comment type="cofactor">
    <cofactor evidence="1 6">
        <name>FAD</name>
        <dbReference type="ChEBI" id="CHEBI:57692"/>
    </cofactor>
</comment>
<dbReference type="InterPro" id="IPR013786">
    <property type="entry name" value="AcylCoA_DH/ox_N"/>
</dbReference>
<dbReference type="SUPFAM" id="SSF56645">
    <property type="entry name" value="Acyl-CoA dehydrogenase NM domain-like"/>
    <property type="match status" value="1"/>
</dbReference>
<name>A0A0S4QM41_9ACTN</name>
<evidence type="ECO:0000313" key="11">
    <source>
        <dbReference type="EMBL" id="CUU56663.1"/>
    </source>
</evidence>
<evidence type="ECO:0000256" key="1">
    <source>
        <dbReference type="ARBA" id="ARBA00001974"/>
    </source>
</evidence>
<organism evidence="11 12">
    <name type="scientific">Parafrankia irregularis</name>
    <dbReference type="NCBI Taxonomy" id="795642"/>
    <lineage>
        <taxon>Bacteria</taxon>
        <taxon>Bacillati</taxon>
        <taxon>Actinomycetota</taxon>
        <taxon>Actinomycetes</taxon>
        <taxon>Frankiales</taxon>
        <taxon>Frankiaceae</taxon>
        <taxon>Parafrankia</taxon>
    </lineage>
</organism>
<dbReference type="EMBL" id="FAOZ01000008">
    <property type="protein sequence ID" value="CUU56663.1"/>
    <property type="molecule type" value="Genomic_DNA"/>
</dbReference>
<evidence type="ECO:0000256" key="4">
    <source>
        <dbReference type="ARBA" id="ARBA00022827"/>
    </source>
</evidence>
<dbReference type="GO" id="GO:0005886">
    <property type="term" value="C:plasma membrane"/>
    <property type="evidence" value="ECO:0007669"/>
    <property type="project" value="TreeGrafter"/>
</dbReference>
<keyword evidence="3 6" id="KW-0285">Flavoprotein</keyword>
<evidence type="ECO:0000256" key="3">
    <source>
        <dbReference type="ARBA" id="ARBA00022630"/>
    </source>
</evidence>
<reference evidence="12" key="1">
    <citation type="submission" date="2015-11" db="EMBL/GenBank/DDBJ databases">
        <authorList>
            <person name="Varghese N."/>
        </authorList>
    </citation>
    <scope>NUCLEOTIDE SEQUENCE [LARGE SCALE GENOMIC DNA]</scope>
    <source>
        <strain evidence="12">DSM 45899</strain>
    </source>
</reference>
<dbReference type="GO" id="GO:0050660">
    <property type="term" value="F:flavin adenine dinucleotide binding"/>
    <property type="evidence" value="ECO:0007669"/>
    <property type="project" value="InterPro"/>
</dbReference>
<evidence type="ECO:0000259" key="9">
    <source>
        <dbReference type="Pfam" id="PF02770"/>
    </source>
</evidence>
<dbReference type="InterPro" id="IPR052161">
    <property type="entry name" value="Mycobact_Acyl-CoA_DH"/>
</dbReference>
<evidence type="ECO:0000256" key="6">
    <source>
        <dbReference type="RuleBase" id="RU362125"/>
    </source>
</evidence>
<dbReference type="Pfam" id="PF00441">
    <property type="entry name" value="Acyl-CoA_dh_1"/>
    <property type="match status" value="1"/>
</dbReference>
<dbReference type="InterPro" id="IPR009075">
    <property type="entry name" value="AcylCo_DH/oxidase_C"/>
</dbReference>
<dbReference type="InterPro" id="IPR006091">
    <property type="entry name" value="Acyl-CoA_Oxase/DH_mid-dom"/>
</dbReference>
<proteinExistence type="inferred from homology"/>
<gene>
    <name evidence="11" type="ORF">Ga0074812_108191</name>
</gene>
<feature type="region of interest" description="Disordered" evidence="7">
    <location>
        <begin position="406"/>
        <end position="426"/>
    </location>
</feature>
<dbReference type="Proteomes" id="UP000198802">
    <property type="component" value="Unassembled WGS sequence"/>
</dbReference>
<evidence type="ECO:0000256" key="7">
    <source>
        <dbReference type="SAM" id="MobiDB-lite"/>
    </source>
</evidence>
<evidence type="ECO:0000256" key="5">
    <source>
        <dbReference type="ARBA" id="ARBA00023002"/>
    </source>
</evidence>
<dbReference type="GO" id="GO:0016627">
    <property type="term" value="F:oxidoreductase activity, acting on the CH-CH group of donors"/>
    <property type="evidence" value="ECO:0007669"/>
    <property type="project" value="InterPro"/>
</dbReference>
<evidence type="ECO:0000256" key="2">
    <source>
        <dbReference type="ARBA" id="ARBA00009347"/>
    </source>
</evidence>
<dbReference type="AlphaFoldDB" id="A0A0S4QM41"/>
<dbReference type="SUPFAM" id="SSF47203">
    <property type="entry name" value="Acyl-CoA dehydrogenase C-terminal domain-like"/>
    <property type="match status" value="1"/>
</dbReference>
<dbReference type="PANTHER" id="PTHR43292:SF4">
    <property type="entry name" value="ACYL-COA DEHYDROGENASE FADE34"/>
    <property type="match status" value="1"/>
</dbReference>
<feature type="domain" description="Acyl-CoA dehydrogenase/oxidase N-terminal" evidence="10">
    <location>
        <begin position="40"/>
        <end position="132"/>
    </location>
</feature>
<dbReference type="Gene3D" id="1.20.140.10">
    <property type="entry name" value="Butyryl-CoA Dehydrogenase, subunit A, domain 3"/>
    <property type="match status" value="1"/>
</dbReference>
<dbReference type="Pfam" id="PF02771">
    <property type="entry name" value="Acyl-CoA_dh_N"/>
    <property type="match status" value="1"/>
</dbReference>
<keyword evidence="12" id="KW-1185">Reference proteome</keyword>
<dbReference type="Gene3D" id="2.40.110.10">
    <property type="entry name" value="Butyryl-CoA Dehydrogenase, subunit A, domain 2"/>
    <property type="match status" value="1"/>
</dbReference>
<feature type="domain" description="Acyl-CoA oxidase/dehydrogenase middle" evidence="9">
    <location>
        <begin position="139"/>
        <end position="220"/>
    </location>
</feature>
<dbReference type="InterPro" id="IPR009100">
    <property type="entry name" value="AcylCoA_DH/oxidase_NM_dom_sf"/>
</dbReference>
<evidence type="ECO:0000259" key="8">
    <source>
        <dbReference type="Pfam" id="PF00441"/>
    </source>
</evidence>
<evidence type="ECO:0000313" key="12">
    <source>
        <dbReference type="Proteomes" id="UP000198802"/>
    </source>
</evidence>